<name>A0ABT6NFA1_9FIRM</name>
<dbReference type="Pfam" id="PF00069">
    <property type="entry name" value="Pkinase"/>
    <property type="match status" value="1"/>
</dbReference>
<comment type="subcellular location">
    <subcellularLocation>
        <location evidence="1">Membrane</location>
        <topology evidence="1">Single-pass membrane protein</topology>
    </subcellularLocation>
</comment>
<dbReference type="GO" id="GO:0052621">
    <property type="term" value="F:diguanylate cyclase activity"/>
    <property type="evidence" value="ECO:0007669"/>
    <property type="project" value="UniProtKB-EC"/>
</dbReference>
<dbReference type="CDD" id="cd01949">
    <property type="entry name" value="GGDEF"/>
    <property type="match status" value="1"/>
</dbReference>
<dbReference type="InterPro" id="IPR027417">
    <property type="entry name" value="P-loop_NTPase"/>
</dbReference>
<dbReference type="SUPFAM" id="SSF52540">
    <property type="entry name" value="P-loop containing nucleoside triphosphate hydrolases"/>
    <property type="match status" value="1"/>
</dbReference>
<dbReference type="SUPFAM" id="SSF56112">
    <property type="entry name" value="Protein kinase-like (PK-like)"/>
    <property type="match status" value="1"/>
</dbReference>
<evidence type="ECO:0000259" key="2">
    <source>
        <dbReference type="PROSITE" id="PS50011"/>
    </source>
</evidence>
<dbReference type="SUPFAM" id="SSF55073">
    <property type="entry name" value="Nucleotide cyclase"/>
    <property type="match status" value="1"/>
</dbReference>
<feature type="domain" description="Protein kinase" evidence="2">
    <location>
        <begin position="8"/>
        <end position="307"/>
    </location>
</feature>
<accession>A0ABT6NFA1</accession>
<gene>
    <name evidence="4" type="ORF">QE109_13215</name>
</gene>
<dbReference type="PANTHER" id="PTHR45138:SF9">
    <property type="entry name" value="DIGUANYLATE CYCLASE DGCM-RELATED"/>
    <property type="match status" value="1"/>
</dbReference>
<dbReference type="PROSITE" id="PS50887">
    <property type="entry name" value="GGDEF"/>
    <property type="match status" value="1"/>
</dbReference>
<dbReference type="InterPro" id="IPR043128">
    <property type="entry name" value="Rev_trsase/Diguanyl_cyclase"/>
</dbReference>
<organism evidence="4 5">
    <name type="scientific">Fusibacter bizertensis</name>
    <dbReference type="NCBI Taxonomy" id="1488331"/>
    <lineage>
        <taxon>Bacteria</taxon>
        <taxon>Bacillati</taxon>
        <taxon>Bacillota</taxon>
        <taxon>Clostridia</taxon>
        <taxon>Eubacteriales</taxon>
        <taxon>Eubacteriales Family XII. Incertae Sedis</taxon>
        <taxon>Fusibacter</taxon>
    </lineage>
</organism>
<dbReference type="InterPro" id="IPR029787">
    <property type="entry name" value="Nucleotide_cyclase"/>
</dbReference>
<dbReference type="InterPro" id="IPR019734">
    <property type="entry name" value="TPR_rpt"/>
</dbReference>
<dbReference type="InterPro" id="IPR000160">
    <property type="entry name" value="GGDEF_dom"/>
</dbReference>
<dbReference type="NCBIfam" id="TIGR00254">
    <property type="entry name" value="GGDEF"/>
    <property type="match status" value="1"/>
</dbReference>
<dbReference type="PROSITE" id="PS50011">
    <property type="entry name" value="PROTEIN_KINASE_DOM"/>
    <property type="match status" value="1"/>
</dbReference>
<dbReference type="InterPro" id="IPR011009">
    <property type="entry name" value="Kinase-like_dom_sf"/>
</dbReference>
<keyword evidence="4" id="KW-0548">Nucleotidyltransferase</keyword>
<dbReference type="Gene3D" id="1.10.510.10">
    <property type="entry name" value="Transferase(Phosphotransferase) domain 1"/>
    <property type="match status" value="1"/>
</dbReference>
<dbReference type="RefSeq" id="WP_281095011.1">
    <property type="nucleotide sequence ID" value="NZ_JARYZI010000009.1"/>
</dbReference>
<dbReference type="SMART" id="SM00028">
    <property type="entry name" value="TPR"/>
    <property type="match status" value="4"/>
</dbReference>
<sequence length="1792" mass="211397">MKVINERYDIIKLIHKDSSFIEYLVSDKAKNKEIKRIRIFDTEMSNYDFIKQMEEQFVEIKTIVHENLLSAFEFQAILTVNGNRVNRKQYFYTYEHFEEDNVVSYIELNKSEINSVIIQLCKVMRFLHFRGVVYKYLNFDQLILIRKEGQIQLKLKDIAGNFINDYYFKLDHERYSQFIAPEIIWGEETNEQVDIYSVGALIYYLYYRVDYRTRALQNISNSGHNNEIQRLILRATSQIRDERHESIRQFIDELALLIWIEVDNNDVKYYDKIHDTTKIIGREALIKDIKKLLELKSKKALTQHALFIQGENGSGKSRVLNEIYYISKFNRYSYIYLKPTDFSDVFYTTKALIRHISEQEDVSPILIQKYGQELASLVPELAVKWNIKEVRDFNVQAQYLRILNRVFNFFIDYTSNKFFIFLIDDFEKISNIERTFYEMLFEFKGSTNFYVVATTNDAEALIKKYMDTFNHFKLSSLNLEETGQIIQSLLGLNYIPYKLTHRLMLENQGKASVTKRMIKRLWYDGVIFFDEFRMMWNFDEVDDSFTFDYLDHKREDFDNIVNSINKEYYEVLRKLSVLKGSFSMQTIFNFAEIEEEFGYYFLYEMEEKHILNKRISDVEYVFVFNTNELRKTFLDTLSKTEFVEISVKAAEMFEQKFIEHGEVNESLIDYFIASENVEQAAIYCVKFANLYLEKSNSHKAIDLIDMGLELYLKLNMHLKVIELGMKLIKLLIKAGRLDKAMERVNFLYGFIEDVSDASRIDVQLEHAYILYFKNDIARSEELSQDALTLSSEIGYLEGELRAAFIKCKCTISKGDLEGHRILAMHYLAVSKLNNLPHHIAVFENEKGINHLYNNQFDASIDAFTESLKYYKESNDEENIVRAYNNFGVIYLDGYGDYIVARDYFRKAYTKAINRNYFMNLPIYLNNLGETYRIEGRYETSNKYFEEANEMAENVGDKNMTILSLLNLCHGQVLNENYGKAHKLIARLEHEVQIIKKRDYDKFDYYLLHFEYFLAMNSIMKVNQWRYEFNADEVVDEYRKYRLKIIDLKLSYKKENIVLNNKGERHSVKSLPHQELESLFESTENPAESKLLREFVLELLIDTIVENDYLSAERLLQMDYALMKRYNTKLVRLKRDFIEACFSDYAIERALTLIDQIKEQSSEFLWRVYYILGNEYYEKRNTYEALRYYLMALDVIADLTANIPYEFKETYILQDDLKMALKNKINKIIRILLNFEGSKYGLIVEGRIDTVEDFFDLSQFNLLYNNSEFLNLVYKNYELTDHEKYESSIDLIKHLEKDEITNLKLILKYLQQVTIGERAFIYLLDENDNISEVISTAEGAKEYDIMRLINNFGNDIDGIYISKLNSNTNAQLLIDDQKGMICFPIYEATIAKDFGEKRRDDMFASKKKISGYVFLDTTNVINRFNDFTFEQAKSFINLIYVFIDNYNLKKLSTIDKLTGVYLRKYIEQQFALMMSISRQQNYSLSVIMLDIDKFKNVNDTYGHRKGDEILTRIGELLLKSVRNTDYVARYGGEEFIIILPETDAPSGYKVAEKIRLLIQQSKLLGEEHPLTVSLGVSTYPIDGANEEELVEKADQALYYSKNNGRNKSTSWDDNLIKEGHRYDRLTGILTGNISSDTRNMQAILDIINQLNHGHSQEEGIRNTFISLLDITEGDEIQFLKLDENDQIKQVLYKKKGLDIIGDTLVVEQRIINQYINTNQSHYFIDWDELTISEEVGSEVTIMPDWKSYIIMSFNSEKQRGILAISVRIKVKEFDFSNFNFVESLRPVLEHILF</sequence>
<dbReference type="PANTHER" id="PTHR45138">
    <property type="entry name" value="REGULATORY COMPONENTS OF SENSORY TRANSDUCTION SYSTEM"/>
    <property type="match status" value="1"/>
</dbReference>
<dbReference type="Gene3D" id="3.40.50.300">
    <property type="entry name" value="P-loop containing nucleotide triphosphate hydrolases"/>
    <property type="match status" value="1"/>
</dbReference>
<dbReference type="EC" id="2.7.7.65" evidence="4"/>
<evidence type="ECO:0000256" key="1">
    <source>
        <dbReference type="ARBA" id="ARBA00004167"/>
    </source>
</evidence>
<proteinExistence type="predicted"/>
<evidence type="ECO:0000259" key="3">
    <source>
        <dbReference type="PROSITE" id="PS50887"/>
    </source>
</evidence>
<dbReference type="EMBL" id="JARYZI010000009">
    <property type="protein sequence ID" value="MDH8679114.1"/>
    <property type="molecule type" value="Genomic_DNA"/>
</dbReference>
<dbReference type="InterPro" id="IPR011990">
    <property type="entry name" value="TPR-like_helical_dom_sf"/>
</dbReference>
<comment type="caution">
    <text evidence="4">The sequence shown here is derived from an EMBL/GenBank/DDBJ whole genome shotgun (WGS) entry which is preliminary data.</text>
</comment>
<dbReference type="Proteomes" id="UP001158045">
    <property type="component" value="Unassembled WGS sequence"/>
</dbReference>
<dbReference type="InterPro" id="IPR050469">
    <property type="entry name" value="Diguanylate_Cyclase"/>
</dbReference>
<dbReference type="Pfam" id="PF00990">
    <property type="entry name" value="GGDEF"/>
    <property type="match status" value="1"/>
</dbReference>
<dbReference type="SMART" id="SM00267">
    <property type="entry name" value="GGDEF"/>
    <property type="match status" value="1"/>
</dbReference>
<evidence type="ECO:0000313" key="5">
    <source>
        <dbReference type="Proteomes" id="UP001158045"/>
    </source>
</evidence>
<protein>
    <submittedName>
        <fullName evidence="4">Diguanylate cyclase</fullName>
        <ecNumber evidence="4">2.7.7.65</ecNumber>
    </submittedName>
</protein>
<dbReference type="Gene3D" id="3.30.70.270">
    <property type="match status" value="1"/>
</dbReference>
<dbReference type="InterPro" id="IPR000719">
    <property type="entry name" value="Prot_kinase_dom"/>
</dbReference>
<dbReference type="SUPFAM" id="SSF48452">
    <property type="entry name" value="TPR-like"/>
    <property type="match status" value="2"/>
</dbReference>
<feature type="domain" description="GGDEF" evidence="3">
    <location>
        <begin position="1481"/>
        <end position="1612"/>
    </location>
</feature>
<dbReference type="Gene3D" id="1.25.40.10">
    <property type="entry name" value="Tetratricopeptide repeat domain"/>
    <property type="match status" value="1"/>
</dbReference>
<keyword evidence="5" id="KW-1185">Reference proteome</keyword>
<reference evidence="4 5" key="1">
    <citation type="submission" date="2023-04" db="EMBL/GenBank/DDBJ databases">
        <title>Fusibacter bizertensis strain WBS, isolated from littoral bottom sediments of the Arctic seas - biochemical and genomic analysis.</title>
        <authorList>
            <person name="Brioukhanov A.L."/>
        </authorList>
    </citation>
    <scope>NUCLEOTIDE SEQUENCE [LARGE SCALE GENOMIC DNA]</scope>
    <source>
        <strain evidence="4 5">WBS</strain>
    </source>
</reference>
<keyword evidence="4" id="KW-0808">Transferase</keyword>
<evidence type="ECO:0000313" key="4">
    <source>
        <dbReference type="EMBL" id="MDH8679114.1"/>
    </source>
</evidence>